<evidence type="ECO:0008006" key="4">
    <source>
        <dbReference type="Google" id="ProtNLM"/>
    </source>
</evidence>
<dbReference type="EMBL" id="CABPRJ010000485">
    <property type="protein sequence ID" value="VVC28900.1"/>
    <property type="molecule type" value="Genomic_DNA"/>
</dbReference>
<evidence type="ECO:0000313" key="3">
    <source>
        <dbReference type="Proteomes" id="UP000325440"/>
    </source>
</evidence>
<keyword evidence="1" id="KW-0472">Membrane</keyword>
<organism evidence="2 3">
    <name type="scientific">Cinara cedri</name>
    <dbReference type="NCBI Taxonomy" id="506608"/>
    <lineage>
        <taxon>Eukaryota</taxon>
        <taxon>Metazoa</taxon>
        <taxon>Ecdysozoa</taxon>
        <taxon>Arthropoda</taxon>
        <taxon>Hexapoda</taxon>
        <taxon>Insecta</taxon>
        <taxon>Pterygota</taxon>
        <taxon>Neoptera</taxon>
        <taxon>Paraneoptera</taxon>
        <taxon>Hemiptera</taxon>
        <taxon>Sternorrhyncha</taxon>
        <taxon>Aphidomorpha</taxon>
        <taxon>Aphidoidea</taxon>
        <taxon>Aphididae</taxon>
        <taxon>Lachninae</taxon>
        <taxon>Cinara</taxon>
    </lineage>
</organism>
<evidence type="ECO:0000256" key="1">
    <source>
        <dbReference type="SAM" id="Phobius"/>
    </source>
</evidence>
<keyword evidence="1" id="KW-0812">Transmembrane</keyword>
<evidence type="ECO:0000313" key="2">
    <source>
        <dbReference type="EMBL" id="VVC28900.1"/>
    </source>
</evidence>
<protein>
    <recommendedName>
        <fullName evidence="4">Reverse transcriptase RNase H-like domain-containing protein</fullName>
    </recommendedName>
</protein>
<dbReference type="Proteomes" id="UP000325440">
    <property type="component" value="Unassembled WGS sequence"/>
</dbReference>
<accession>A0A5E4M9L6</accession>
<dbReference type="AlphaFoldDB" id="A0A5E4M9L6"/>
<feature type="transmembrane region" description="Helical" evidence="1">
    <location>
        <begin position="12"/>
        <end position="36"/>
    </location>
</feature>
<reference evidence="2 3" key="1">
    <citation type="submission" date="2019-08" db="EMBL/GenBank/DDBJ databases">
        <authorList>
            <person name="Alioto T."/>
            <person name="Alioto T."/>
            <person name="Gomez Garrido J."/>
        </authorList>
    </citation>
    <scope>NUCLEOTIDE SEQUENCE [LARGE SCALE GENOMIC DNA]</scope>
</reference>
<name>A0A5E4M9L6_9HEMI</name>
<proteinExistence type="predicted"/>
<dbReference type="OrthoDB" id="2286242at2759"/>
<keyword evidence="3" id="KW-1185">Reference proteome</keyword>
<keyword evidence="1" id="KW-1133">Transmembrane helix</keyword>
<sequence>MTMATLEQQFLLVLLLMVLHLNIIIIIVIVFIFIFVQDIAAFININKKCIVLPDVLRKEAYVFVRMLLKLHKYDLEVLYTPGKNMFIAEKLSRDFLETKEENDTDHDFVVHELALALAMSDEKRQLFSEEICNE</sequence>
<gene>
    <name evidence="2" type="ORF">CINCED_3A022866</name>
</gene>